<dbReference type="CDD" id="cd05907">
    <property type="entry name" value="VL_LC_FACS_like"/>
    <property type="match status" value="1"/>
</dbReference>
<name>A0ABY1LMQ3_9MICO</name>
<evidence type="ECO:0000256" key="3">
    <source>
        <dbReference type="ARBA" id="ARBA00022832"/>
    </source>
</evidence>
<sequence>MEQFDVPAVVAADPSANATDLLVKRLAAAPDAALFAVPRGSEWVDVTTAEFHAQVVALAKGLVAAGIEPGDKIGLMCKTRYEWTLIDFAVWFAGALLVPIYETSSPSQVQWILSDSGATSVLVETPDQFARFDEVHGDLPDVARVWQIDLGDLDKIAAAGVDVPDEEIERRRNLAVGSDMATLIYTSGSTGRPKGCVLTHSNFVELSRNSAVALKDVVSAPGASTLLFITTAHIFARFIAVLCVHSGVKTGHQPDTKQLLPSLGTFKPTFLLAVPRVFEKVYNSSEQKAEAGGKGKIFRAAAETGIAYSKALESGSVPFGLKVKFRVLDRLVLSKIRTAMGGRVRYAVSGSAPLGPRLGHFFHALGIVILEGYGLTETTAPATVNLAQKSKIGTVGPALPGVSLRIADDGEVEVRGINVFKEYWQNPEATAEAFDDGWFRTGDIGSFDADGFLTITGRKKEIIVTAGGKNVAPAALEDPIRATPVVGQVVVVGDQKPFISALITLDTEMLPSWLANNGQDASMSAAEAARNPAVLAAVQRAIDEANTKVSRAESIRKFVILDDELTEASGHLTPKLSIKRNVILKDFAETIEGMYLGAGSPETQGMSLK</sequence>
<dbReference type="InterPro" id="IPR000873">
    <property type="entry name" value="AMP-dep_synth/lig_dom"/>
</dbReference>
<organism evidence="7 8">
    <name type="scientific">Plantibacter cousiniae</name>
    <name type="common">nom. nud.</name>
    <dbReference type="NCBI Taxonomy" id="199709"/>
    <lineage>
        <taxon>Bacteria</taxon>
        <taxon>Bacillati</taxon>
        <taxon>Actinomycetota</taxon>
        <taxon>Actinomycetes</taxon>
        <taxon>Micrococcales</taxon>
        <taxon>Microbacteriaceae</taxon>
        <taxon>Plantibacter</taxon>
    </lineage>
</organism>
<keyword evidence="2" id="KW-0436">Ligase</keyword>
<evidence type="ECO:0000256" key="5">
    <source>
        <dbReference type="ARBA" id="ARBA00032875"/>
    </source>
</evidence>
<evidence type="ECO:0000313" key="8">
    <source>
        <dbReference type="Proteomes" id="UP000190827"/>
    </source>
</evidence>
<comment type="caution">
    <text evidence="7">The sequence shown here is derived from an EMBL/GenBank/DDBJ whole genome shotgun (WGS) entry which is preliminary data.</text>
</comment>
<accession>A0ABY1LMQ3</accession>
<dbReference type="PROSITE" id="PS00455">
    <property type="entry name" value="AMP_BINDING"/>
    <property type="match status" value="1"/>
</dbReference>
<evidence type="ECO:0000256" key="1">
    <source>
        <dbReference type="ARBA" id="ARBA00006432"/>
    </source>
</evidence>
<proteinExistence type="inferred from homology"/>
<dbReference type="RefSeq" id="WP_071260288.1">
    <property type="nucleotide sequence ID" value="NZ_FUZO01000001.1"/>
</dbReference>
<evidence type="ECO:0000256" key="2">
    <source>
        <dbReference type="ARBA" id="ARBA00022598"/>
    </source>
</evidence>
<comment type="similarity">
    <text evidence="1">Belongs to the ATP-dependent AMP-binding enzyme family.</text>
</comment>
<dbReference type="SUPFAM" id="SSF56801">
    <property type="entry name" value="Acetyl-CoA synthetase-like"/>
    <property type="match status" value="1"/>
</dbReference>
<dbReference type="InterPro" id="IPR020845">
    <property type="entry name" value="AMP-binding_CS"/>
</dbReference>
<gene>
    <name evidence="7" type="ORF">SAMN06295973_2435</name>
</gene>
<keyword evidence="8" id="KW-1185">Reference proteome</keyword>
<feature type="domain" description="AMP-dependent synthetase/ligase" evidence="6">
    <location>
        <begin position="30"/>
        <end position="424"/>
    </location>
</feature>
<dbReference type="Pfam" id="PF00501">
    <property type="entry name" value="AMP-binding"/>
    <property type="match status" value="1"/>
</dbReference>
<protein>
    <recommendedName>
        <fullName evidence="5">Acyl-CoA synthetase</fullName>
    </recommendedName>
</protein>
<evidence type="ECO:0000313" key="7">
    <source>
        <dbReference type="EMBL" id="SKC60860.1"/>
    </source>
</evidence>
<keyword evidence="3" id="KW-0276">Fatty acid metabolism</keyword>
<dbReference type="PANTHER" id="PTHR43272">
    <property type="entry name" value="LONG-CHAIN-FATTY-ACID--COA LIGASE"/>
    <property type="match status" value="1"/>
</dbReference>
<keyword evidence="4" id="KW-0443">Lipid metabolism</keyword>
<evidence type="ECO:0000259" key="6">
    <source>
        <dbReference type="Pfam" id="PF00501"/>
    </source>
</evidence>
<reference evidence="7 8" key="1">
    <citation type="submission" date="2017-02" db="EMBL/GenBank/DDBJ databases">
        <authorList>
            <person name="Varghese N."/>
            <person name="Submissions S."/>
        </authorList>
    </citation>
    <scope>NUCLEOTIDE SEQUENCE [LARGE SCALE GENOMIC DNA]</scope>
    <source>
        <strain evidence="7 8">VKM Ac-1787</strain>
    </source>
</reference>
<evidence type="ECO:0000256" key="4">
    <source>
        <dbReference type="ARBA" id="ARBA00023098"/>
    </source>
</evidence>
<dbReference type="Pfam" id="PF23562">
    <property type="entry name" value="AMP-binding_C_3"/>
    <property type="match status" value="1"/>
</dbReference>
<dbReference type="Gene3D" id="3.40.50.12780">
    <property type="entry name" value="N-terminal domain of ligase-like"/>
    <property type="match status" value="1"/>
</dbReference>
<dbReference type="PANTHER" id="PTHR43272:SF32">
    <property type="entry name" value="AMP-DEPENDENT SYNTHETASE_LIGASE DOMAIN-CONTAINING PROTEIN"/>
    <property type="match status" value="1"/>
</dbReference>
<dbReference type="Proteomes" id="UP000190827">
    <property type="component" value="Unassembled WGS sequence"/>
</dbReference>
<dbReference type="InterPro" id="IPR042099">
    <property type="entry name" value="ANL_N_sf"/>
</dbReference>
<dbReference type="EMBL" id="FUZO01000001">
    <property type="protein sequence ID" value="SKC60860.1"/>
    <property type="molecule type" value="Genomic_DNA"/>
</dbReference>